<dbReference type="InterPro" id="IPR006680">
    <property type="entry name" value="Amidohydro-rel"/>
</dbReference>
<keyword evidence="3 8" id="KW-0210">Decarboxylase</keyword>
<dbReference type="Gene3D" id="3.20.20.140">
    <property type="entry name" value="Metal-dependent hydrolases"/>
    <property type="match status" value="1"/>
</dbReference>
<gene>
    <name evidence="10" type="ORF">Z520_03292</name>
</gene>
<keyword evidence="4" id="KW-0862">Zinc</keyword>
<dbReference type="Proteomes" id="UP000053411">
    <property type="component" value="Unassembled WGS sequence"/>
</dbReference>
<feature type="domain" description="Amidohydrolase-related" evidence="9">
    <location>
        <begin position="4"/>
        <end position="330"/>
    </location>
</feature>
<dbReference type="SUPFAM" id="SSF51556">
    <property type="entry name" value="Metallo-dependent hydrolases"/>
    <property type="match status" value="1"/>
</dbReference>
<evidence type="ECO:0000256" key="6">
    <source>
        <dbReference type="ARBA" id="ARBA00036832"/>
    </source>
</evidence>
<protein>
    <recommendedName>
        <fullName evidence="7">6-methylsalicylate decarboxylase</fullName>
        <ecNumber evidence="7">4.1.1.52</ecNumber>
    </recommendedName>
</protein>
<dbReference type="EC" id="4.1.1.52" evidence="7"/>
<dbReference type="InterPro" id="IPR032466">
    <property type="entry name" value="Metal_Hydrolase"/>
</dbReference>
<reference evidence="10 11" key="1">
    <citation type="submission" date="2015-01" db="EMBL/GenBank/DDBJ databases">
        <title>The Genome Sequence of Fonsecaea multimorphosa CBS 102226.</title>
        <authorList>
            <consortium name="The Broad Institute Genomics Platform"/>
            <person name="Cuomo C."/>
            <person name="de Hoog S."/>
            <person name="Gorbushina A."/>
            <person name="Stielow B."/>
            <person name="Teixiera M."/>
            <person name="Abouelleil A."/>
            <person name="Chapman S.B."/>
            <person name="Priest M."/>
            <person name="Young S.K."/>
            <person name="Wortman J."/>
            <person name="Nusbaum C."/>
            <person name="Birren B."/>
        </authorList>
    </citation>
    <scope>NUCLEOTIDE SEQUENCE [LARGE SCALE GENOMIC DNA]</scope>
    <source>
        <strain evidence="10 11">CBS 102226</strain>
    </source>
</reference>
<evidence type="ECO:0000256" key="3">
    <source>
        <dbReference type="ARBA" id="ARBA00022793"/>
    </source>
</evidence>
<dbReference type="InterPro" id="IPR032465">
    <property type="entry name" value="ACMSD"/>
</dbReference>
<organism evidence="10 11">
    <name type="scientific">Fonsecaea multimorphosa CBS 102226</name>
    <dbReference type="NCBI Taxonomy" id="1442371"/>
    <lineage>
        <taxon>Eukaryota</taxon>
        <taxon>Fungi</taxon>
        <taxon>Dikarya</taxon>
        <taxon>Ascomycota</taxon>
        <taxon>Pezizomycotina</taxon>
        <taxon>Eurotiomycetes</taxon>
        <taxon>Chaetothyriomycetidae</taxon>
        <taxon>Chaetothyriales</taxon>
        <taxon>Herpotrichiellaceae</taxon>
        <taxon>Fonsecaea</taxon>
    </lineage>
</organism>
<comment type="similarity">
    <text evidence="1">Belongs to the metallo-dependent hydrolases superfamily. ACMSD family.</text>
</comment>
<proteinExistence type="inferred from homology"/>
<keyword evidence="5 8" id="KW-0456">Lyase</keyword>
<dbReference type="Pfam" id="PF04909">
    <property type="entry name" value="Amidohydro_2"/>
    <property type="match status" value="1"/>
</dbReference>
<keyword evidence="2" id="KW-0479">Metal-binding</keyword>
<evidence type="ECO:0000256" key="8">
    <source>
        <dbReference type="RuleBase" id="RU366045"/>
    </source>
</evidence>
<dbReference type="PANTHER" id="PTHR21240:SF29">
    <property type="entry name" value="AMIDOHYDROLASE-RELATED DOMAIN-CONTAINING PROTEIN"/>
    <property type="match status" value="1"/>
</dbReference>
<dbReference type="RefSeq" id="XP_016634751.1">
    <property type="nucleotide sequence ID" value="XM_016773805.1"/>
</dbReference>
<evidence type="ECO:0000256" key="1">
    <source>
        <dbReference type="ARBA" id="ARBA00005871"/>
    </source>
</evidence>
<evidence type="ECO:0000256" key="5">
    <source>
        <dbReference type="ARBA" id="ARBA00023239"/>
    </source>
</evidence>
<keyword evidence="11" id="KW-1185">Reference proteome</keyword>
<evidence type="ECO:0000256" key="2">
    <source>
        <dbReference type="ARBA" id="ARBA00022723"/>
    </source>
</evidence>
<dbReference type="GO" id="GO:0046872">
    <property type="term" value="F:metal ion binding"/>
    <property type="evidence" value="ECO:0007669"/>
    <property type="project" value="UniProtKB-KW"/>
</dbReference>
<sequence>MERIDTHSHAIPARWRQHCMDLGYGDTDGISMVQDWTVEAHLATMDKAKISKSVLSITSPGTHLKPGDDGFARKLTRETNEDLAEICAAHPDRFAFFASLPLPDVEGSLAEIDYALDRLGAVGFAVMTNAHAVYLGDPALDRVFEKLNARRAVVFMHPTCCRVNLAAANGSSIAPQAVAPLSQYPRPMLEFLFDTTRAVSNLILSGTVARYQSITFVVPHCGAALPPVLERCVGYTPRTANPSVPITSDDVKHLFKTRFFFDLAGYPFPDQIHGLLRFTEPSRLLYGTDYPFYKAEAVYRLGGILEQRAPEIFDEETRKGIFGANARRLLWLKLKSHA</sequence>
<evidence type="ECO:0000256" key="4">
    <source>
        <dbReference type="ARBA" id="ARBA00022833"/>
    </source>
</evidence>
<dbReference type="STRING" id="1442371.A0A0D2KV54"/>
<dbReference type="VEuPathDB" id="FungiDB:Z520_03292"/>
<dbReference type="GO" id="GO:0047596">
    <property type="term" value="F:6-methylsalicylate decarboxylase activity"/>
    <property type="evidence" value="ECO:0007669"/>
    <property type="project" value="UniProtKB-EC"/>
</dbReference>
<dbReference type="AlphaFoldDB" id="A0A0D2KV54"/>
<evidence type="ECO:0000256" key="7">
    <source>
        <dbReference type="ARBA" id="ARBA00038889"/>
    </source>
</evidence>
<dbReference type="EMBL" id="KN848066">
    <property type="protein sequence ID" value="KIY00629.1"/>
    <property type="molecule type" value="Genomic_DNA"/>
</dbReference>
<dbReference type="GO" id="GO:0005829">
    <property type="term" value="C:cytosol"/>
    <property type="evidence" value="ECO:0007669"/>
    <property type="project" value="TreeGrafter"/>
</dbReference>
<accession>A0A0D2KV54</accession>
<dbReference type="GO" id="GO:0016787">
    <property type="term" value="F:hydrolase activity"/>
    <property type="evidence" value="ECO:0007669"/>
    <property type="project" value="InterPro"/>
</dbReference>
<evidence type="ECO:0000313" key="11">
    <source>
        <dbReference type="Proteomes" id="UP000053411"/>
    </source>
</evidence>
<evidence type="ECO:0000259" key="9">
    <source>
        <dbReference type="Pfam" id="PF04909"/>
    </source>
</evidence>
<dbReference type="GO" id="GO:0019748">
    <property type="term" value="P:secondary metabolic process"/>
    <property type="evidence" value="ECO:0007669"/>
    <property type="project" value="TreeGrafter"/>
</dbReference>
<dbReference type="GeneID" id="27709038"/>
<dbReference type="OrthoDB" id="2832284at2759"/>
<dbReference type="PANTHER" id="PTHR21240">
    <property type="entry name" value="2-AMINO-3-CARBOXYLMUCONATE-6-SEMIALDEHYDE DECARBOXYLASE"/>
    <property type="match status" value="1"/>
</dbReference>
<comment type="catalytic activity">
    <reaction evidence="6">
        <text>6-methylsalicylate + H(+) = 3-methylphenol + CO2</text>
        <dbReference type="Rhea" id="RHEA:23112"/>
        <dbReference type="ChEBI" id="CHEBI:15378"/>
        <dbReference type="ChEBI" id="CHEBI:16526"/>
        <dbReference type="ChEBI" id="CHEBI:17231"/>
        <dbReference type="ChEBI" id="CHEBI:36658"/>
        <dbReference type="EC" id="4.1.1.52"/>
    </reaction>
    <physiologicalReaction direction="left-to-right" evidence="6">
        <dbReference type="Rhea" id="RHEA:23113"/>
    </physiologicalReaction>
</comment>
<name>A0A0D2KV54_9EURO</name>
<evidence type="ECO:0000313" key="10">
    <source>
        <dbReference type="EMBL" id="KIY00629.1"/>
    </source>
</evidence>